<dbReference type="STRING" id="336831.WG68_13235"/>
<dbReference type="AlphaFoldDB" id="A0A0M2V1S5"/>
<dbReference type="EMBL" id="LAHO01000013">
    <property type="protein sequence ID" value="KKO44802.1"/>
    <property type="molecule type" value="Genomic_DNA"/>
</dbReference>
<dbReference type="OrthoDB" id="8703681at2"/>
<name>A0A0M2V1S5_9GAMM</name>
<evidence type="ECO:0000313" key="3">
    <source>
        <dbReference type="Proteomes" id="UP000034228"/>
    </source>
</evidence>
<dbReference type="RefSeq" id="WP_046558189.1">
    <property type="nucleotide sequence ID" value="NZ_LAHO01000013.1"/>
</dbReference>
<keyword evidence="1" id="KW-0732">Signal</keyword>
<feature type="chain" id="PRO_5005644184" description="Lipoprotein" evidence="1">
    <location>
        <begin position="24"/>
        <end position="161"/>
    </location>
</feature>
<gene>
    <name evidence="2" type="ORF">WG68_13235</name>
</gene>
<evidence type="ECO:0000313" key="2">
    <source>
        <dbReference type="EMBL" id="KKO44802.1"/>
    </source>
</evidence>
<dbReference type="Proteomes" id="UP000034228">
    <property type="component" value="Unassembled WGS sequence"/>
</dbReference>
<evidence type="ECO:0000256" key="1">
    <source>
        <dbReference type="SAM" id="SignalP"/>
    </source>
</evidence>
<dbReference type="PROSITE" id="PS51257">
    <property type="entry name" value="PROKAR_LIPOPROTEIN"/>
    <property type="match status" value="1"/>
</dbReference>
<protein>
    <recommendedName>
        <fullName evidence="4">Lipoprotein</fullName>
    </recommendedName>
</protein>
<keyword evidence="3" id="KW-1185">Reference proteome</keyword>
<organism evidence="2 3">
    <name type="scientific">Arsukibacterium ikkense</name>
    <dbReference type="NCBI Taxonomy" id="336831"/>
    <lineage>
        <taxon>Bacteria</taxon>
        <taxon>Pseudomonadati</taxon>
        <taxon>Pseudomonadota</taxon>
        <taxon>Gammaproteobacteria</taxon>
        <taxon>Chromatiales</taxon>
        <taxon>Chromatiaceae</taxon>
        <taxon>Arsukibacterium</taxon>
    </lineage>
</organism>
<dbReference type="PATRIC" id="fig|336831.14.peg.3411"/>
<comment type="caution">
    <text evidence="2">The sequence shown here is derived from an EMBL/GenBank/DDBJ whole genome shotgun (WGS) entry which is preliminary data.</text>
</comment>
<proteinExistence type="predicted"/>
<accession>A0A0M2V1S5</accession>
<sequence>MKYQTALLPLLLFVLTGCQQGQAANEERLPPEPLVELIDPQKDPIGAVKARDKQVNIKVDPDVSALRREVLALIGDASADDNNQCRVAGFGHKPCGGPAQYIAYSTKNGNEADILSKIAAYNAAAEAENIRLGRLSDCAVVPKPEVELSGGQCKLVDSRSY</sequence>
<reference evidence="2 3" key="1">
    <citation type="submission" date="2015-03" db="EMBL/GenBank/DDBJ databases">
        <title>Draft genome sequences of two protease-producing strains of Arsukibacterium isolated from two cold and alkaline environments.</title>
        <authorList>
            <person name="Lylloff J.E."/>
            <person name="Skov L.B."/>
            <person name="Jepsen M."/>
            <person name="Hallin P.F."/>
            <person name="Sorensen S.J."/>
            <person name="Stougaard P."/>
            <person name="Glaring M.A."/>
        </authorList>
    </citation>
    <scope>NUCLEOTIDE SEQUENCE [LARGE SCALE GENOMIC DNA]</scope>
    <source>
        <strain evidence="2 3">GCM72</strain>
    </source>
</reference>
<evidence type="ECO:0008006" key="4">
    <source>
        <dbReference type="Google" id="ProtNLM"/>
    </source>
</evidence>
<feature type="signal peptide" evidence="1">
    <location>
        <begin position="1"/>
        <end position="23"/>
    </location>
</feature>